<dbReference type="PROSITE" id="PS01124">
    <property type="entry name" value="HTH_ARAC_FAMILY_2"/>
    <property type="match status" value="1"/>
</dbReference>
<dbReference type="Pfam" id="PF12833">
    <property type="entry name" value="HTH_18"/>
    <property type="match status" value="1"/>
</dbReference>
<protein>
    <submittedName>
        <fullName evidence="5">AraC family transcriptional regulator</fullName>
    </submittedName>
</protein>
<evidence type="ECO:0000256" key="1">
    <source>
        <dbReference type="ARBA" id="ARBA00023015"/>
    </source>
</evidence>
<dbReference type="PANTHER" id="PTHR43280">
    <property type="entry name" value="ARAC-FAMILY TRANSCRIPTIONAL REGULATOR"/>
    <property type="match status" value="1"/>
</dbReference>
<dbReference type="Proteomes" id="UP000600247">
    <property type="component" value="Unassembled WGS sequence"/>
</dbReference>
<organism evidence="5 6">
    <name type="scientific">Paenibacillus radicis</name>
    <name type="common">ex Gao et al. 2016</name>
    <dbReference type="NCBI Taxonomy" id="1737354"/>
    <lineage>
        <taxon>Bacteria</taxon>
        <taxon>Bacillati</taxon>
        <taxon>Bacillota</taxon>
        <taxon>Bacilli</taxon>
        <taxon>Bacillales</taxon>
        <taxon>Paenibacillaceae</taxon>
        <taxon>Paenibacillus</taxon>
    </lineage>
</organism>
<comment type="caution">
    <text evidence="5">The sequence shown here is derived from an EMBL/GenBank/DDBJ whole genome shotgun (WGS) entry which is preliminary data.</text>
</comment>
<proteinExistence type="predicted"/>
<feature type="domain" description="HTH araC/xylS-type" evidence="4">
    <location>
        <begin position="166"/>
        <end position="264"/>
    </location>
</feature>
<gene>
    <name evidence="5" type="ORF">GCM10010918_12370</name>
</gene>
<evidence type="ECO:0000256" key="2">
    <source>
        <dbReference type="ARBA" id="ARBA00023125"/>
    </source>
</evidence>
<accession>A0A917GXD2</accession>
<keyword evidence="6" id="KW-1185">Reference proteome</keyword>
<sequence>MKNYDSLTSYMSPPYGTIFAGHFKEDDRYVTSRPSGMTDWLIALTLEGSGYFRTPAGERVTQAGDIALLRSGVAHQYGTVPGGSWTFIWAHFPKLTETGFLPNEELIIQQIGNDPMKTRIYHALRNVLHDSREQRPLWQPICENEIRGILLLMAEREQGRVDPRIEESLHYLSKHMSQNIRIEDVAKSIGLSESRLSHLFKQETGATIVETLNAMRIRQAAMLIKHSGRTASEAALDVGFQHYNHFAVLFRQQLGMTPREYRRQIEEPDPS</sequence>
<dbReference type="InterPro" id="IPR020449">
    <property type="entry name" value="Tscrpt_reg_AraC-type_HTH"/>
</dbReference>
<dbReference type="InterPro" id="IPR003313">
    <property type="entry name" value="AraC-bd"/>
</dbReference>
<keyword evidence="2" id="KW-0238">DNA-binding</keyword>
<keyword evidence="1" id="KW-0805">Transcription regulation</keyword>
<dbReference type="InterPro" id="IPR018060">
    <property type="entry name" value="HTH_AraC"/>
</dbReference>
<reference evidence="5 6" key="1">
    <citation type="journal article" date="2014" name="Int. J. Syst. Evol. Microbiol.">
        <title>Complete genome sequence of Corynebacterium casei LMG S-19264T (=DSM 44701T), isolated from a smear-ripened cheese.</title>
        <authorList>
            <consortium name="US DOE Joint Genome Institute (JGI-PGF)"/>
            <person name="Walter F."/>
            <person name="Albersmeier A."/>
            <person name="Kalinowski J."/>
            <person name="Ruckert C."/>
        </authorList>
    </citation>
    <scope>NUCLEOTIDE SEQUENCE [LARGE SCALE GENOMIC DNA]</scope>
    <source>
        <strain evidence="5 6">CGMCC 1.15286</strain>
    </source>
</reference>
<name>A0A917GXD2_9BACL</name>
<dbReference type="InterPro" id="IPR037923">
    <property type="entry name" value="HTH-like"/>
</dbReference>
<dbReference type="Pfam" id="PF02311">
    <property type="entry name" value="AraC_binding"/>
    <property type="match status" value="1"/>
</dbReference>
<dbReference type="RefSeq" id="WP_188888082.1">
    <property type="nucleotide sequence ID" value="NZ_BMHY01000002.1"/>
</dbReference>
<dbReference type="AlphaFoldDB" id="A0A917GXD2"/>
<dbReference type="GO" id="GO:0003700">
    <property type="term" value="F:DNA-binding transcription factor activity"/>
    <property type="evidence" value="ECO:0007669"/>
    <property type="project" value="InterPro"/>
</dbReference>
<dbReference type="SUPFAM" id="SSF46689">
    <property type="entry name" value="Homeodomain-like"/>
    <property type="match status" value="2"/>
</dbReference>
<dbReference type="GO" id="GO:0043565">
    <property type="term" value="F:sequence-specific DNA binding"/>
    <property type="evidence" value="ECO:0007669"/>
    <property type="project" value="InterPro"/>
</dbReference>
<dbReference type="EMBL" id="BMHY01000002">
    <property type="protein sequence ID" value="GGG60589.1"/>
    <property type="molecule type" value="Genomic_DNA"/>
</dbReference>
<evidence type="ECO:0000313" key="5">
    <source>
        <dbReference type="EMBL" id="GGG60589.1"/>
    </source>
</evidence>
<dbReference type="PANTHER" id="PTHR43280:SF30">
    <property type="entry name" value="MMSAB OPERON REGULATORY PROTEIN"/>
    <property type="match status" value="1"/>
</dbReference>
<keyword evidence="3" id="KW-0804">Transcription</keyword>
<dbReference type="Gene3D" id="2.60.120.280">
    <property type="entry name" value="Regulatory protein AraC"/>
    <property type="match status" value="1"/>
</dbReference>
<evidence type="ECO:0000313" key="6">
    <source>
        <dbReference type="Proteomes" id="UP000600247"/>
    </source>
</evidence>
<dbReference type="SMART" id="SM00342">
    <property type="entry name" value="HTH_ARAC"/>
    <property type="match status" value="1"/>
</dbReference>
<evidence type="ECO:0000259" key="4">
    <source>
        <dbReference type="PROSITE" id="PS01124"/>
    </source>
</evidence>
<dbReference type="PRINTS" id="PR00032">
    <property type="entry name" value="HTHARAC"/>
</dbReference>
<dbReference type="SUPFAM" id="SSF51215">
    <property type="entry name" value="Regulatory protein AraC"/>
    <property type="match status" value="1"/>
</dbReference>
<dbReference type="InterPro" id="IPR009057">
    <property type="entry name" value="Homeodomain-like_sf"/>
</dbReference>
<evidence type="ECO:0000256" key="3">
    <source>
        <dbReference type="ARBA" id="ARBA00023163"/>
    </source>
</evidence>
<dbReference type="Gene3D" id="1.10.10.60">
    <property type="entry name" value="Homeodomain-like"/>
    <property type="match status" value="2"/>
</dbReference>